<dbReference type="Proteomes" id="UP000271227">
    <property type="component" value="Unassembled WGS sequence"/>
</dbReference>
<comment type="caution">
    <text evidence="11">The sequence shown here is derived from an EMBL/GenBank/DDBJ whole genome shotgun (WGS) entry which is preliminary data.</text>
</comment>
<keyword evidence="11" id="KW-0012">Acyltransferase</keyword>
<name>A0A3M0C416_9PROT</name>
<evidence type="ECO:0000313" key="11">
    <source>
        <dbReference type="EMBL" id="RMB04468.1"/>
    </source>
</evidence>
<comment type="function">
    <text evidence="10">Catalyzes the transfer of an acyl group from acyl-phosphate (acyl-PO(4)) to glycerol-3-phosphate (G3P) to form lysophosphatidic acid (LPA). This enzyme utilizes acyl-phosphate as fatty acyl donor, but not acyl-CoA or acyl-ACP.</text>
</comment>
<comment type="similarity">
    <text evidence="10">Belongs to the PlsY family.</text>
</comment>
<dbReference type="RefSeq" id="WP_121939407.1">
    <property type="nucleotide sequence ID" value="NZ_REFR01000013.1"/>
</dbReference>
<evidence type="ECO:0000256" key="8">
    <source>
        <dbReference type="ARBA" id="ARBA00023209"/>
    </source>
</evidence>
<evidence type="ECO:0000256" key="3">
    <source>
        <dbReference type="ARBA" id="ARBA00022679"/>
    </source>
</evidence>
<evidence type="ECO:0000256" key="4">
    <source>
        <dbReference type="ARBA" id="ARBA00022692"/>
    </source>
</evidence>
<evidence type="ECO:0000256" key="1">
    <source>
        <dbReference type="ARBA" id="ARBA00022475"/>
    </source>
</evidence>
<dbReference type="PANTHER" id="PTHR30309">
    <property type="entry name" value="INNER MEMBRANE PROTEIN YGIH"/>
    <property type="match status" value="1"/>
</dbReference>
<dbReference type="UniPathway" id="UPA00085"/>
<feature type="transmembrane region" description="Helical" evidence="10">
    <location>
        <begin position="153"/>
        <end position="176"/>
    </location>
</feature>
<keyword evidence="9 10" id="KW-1208">Phospholipid metabolism</keyword>
<protein>
    <recommendedName>
        <fullName evidence="10">Glycerol-3-phosphate acyltransferase</fullName>
    </recommendedName>
    <alternativeName>
        <fullName evidence="10">Acyl-PO4 G3P acyltransferase</fullName>
    </alternativeName>
    <alternativeName>
        <fullName evidence="10">Acyl-phosphate--glycerol-3-phosphate acyltransferase</fullName>
    </alternativeName>
    <alternativeName>
        <fullName evidence="10">G3P acyltransferase</fullName>
        <shortName evidence="10">GPAT</shortName>
        <ecNumber evidence="10">2.3.1.275</ecNumber>
    </alternativeName>
    <alternativeName>
        <fullName evidence="10">Lysophosphatidic acid synthase</fullName>
        <shortName evidence="10">LPA synthase</shortName>
    </alternativeName>
</protein>
<keyword evidence="5 10" id="KW-1133">Transmembrane helix</keyword>
<keyword evidence="12" id="KW-1185">Reference proteome</keyword>
<keyword evidence="3 10" id="KW-0808">Transferase</keyword>
<gene>
    <name evidence="10" type="primary">plsY</name>
    <name evidence="11" type="ORF">BXY39_2731</name>
</gene>
<evidence type="ECO:0000313" key="12">
    <source>
        <dbReference type="Proteomes" id="UP000271227"/>
    </source>
</evidence>
<dbReference type="AlphaFoldDB" id="A0A3M0C416"/>
<dbReference type="EMBL" id="REFR01000013">
    <property type="protein sequence ID" value="RMB04468.1"/>
    <property type="molecule type" value="Genomic_DNA"/>
</dbReference>
<evidence type="ECO:0000256" key="5">
    <source>
        <dbReference type="ARBA" id="ARBA00022989"/>
    </source>
</evidence>
<dbReference type="InterPro" id="IPR003811">
    <property type="entry name" value="G3P_acylTferase_PlsY"/>
</dbReference>
<comment type="catalytic activity">
    <reaction evidence="10">
        <text>an acyl phosphate + sn-glycerol 3-phosphate = a 1-acyl-sn-glycero-3-phosphate + phosphate</text>
        <dbReference type="Rhea" id="RHEA:34075"/>
        <dbReference type="ChEBI" id="CHEBI:43474"/>
        <dbReference type="ChEBI" id="CHEBI:57597"/>
        <dbReference type="ChEBI" id="CHEBI:57970"/>
        <dbReference type="ChEBI" id="CHEBI:59918"/>
        <dbReference type="EC" id="2.3.1.275"/>
    </reaction>
</comment>
<keyword evidence="4 10" id="KW-0812">Transmembrane</keyword>
<organism evidence="11 12">
    <name type="scientific">Eilatimonas milleporae</name>
    <dbReference type="NCBI Taxonomy" id="911205"/>
    <lineage>
        <taxon>Bacteria</taxon>
        <taxon>Pseudomonadati</taxon>
        <taxon>Pseudomonadota</taxon>
        <taxon>Alphaproteobacteria</taxon>
        <taxon>Kordiimonadales</taxon>
        <taxon>Kordiimonadaceae</taxon>
        <taxon>Eilatimonas</taxon>
    </lineage>
</organism>
<comment type="caution">
    <text evidence="10">Lacks conserved residue(s) required for the propagation of feature annotation.</text>
</comment>
<sequence length="197" mass="20094">MLNLENILFLVAAYLLGAVPFGLVITRLAGLGDIRAIGSGNIGATNVLRTGRKNLALATLLLDAGKGAIAVLSVGALTTPTVAAAAGAAAFLGHCYPVYLRFKGGKGVATFFGTLAAISPVLALAAGGLWLLTALLLRISSLAALIASAGAPVIAYAIGHTDLLPFVAVMTAVIYLRHRANIIRLLAGEEPRIGKKD</sequence>
<dbReference type="OrthoDB" id="9777124at2"/>
<evidence type="ECO:0000256" key="9">
    <source>
        <dbReference type="ARBA" id="ARBA00023264"/>
    </source>
</evidence>
<dbReference type="Pfam" id="PF02660">
    <property type="entry name" value="G3P_acyltransf"/>
    <property type="match status" value="1"/>
</dbReference>
<reference evidence="11 12" key="1">
    <citation type="submission" date="2018-10" db="EMBL/GenBank/DDBJ databases">
        <title>Genomic Encyclopedia of Archaeal and Bacterial Type Strains, Phase II (KMG-II): from individual species to whole genera.</title>
        <authorList>
            <person name="Goeker M."/>
        </authorList>
    </citation>
    <scope>NUCLEOTIDE SEQUENCE [LARGE SCALE GENOMIC DNA]</scope>
    <source>
        <strain evidence="11 12">DSM 25217</strain>
    </source>
</reference>
<evidence type="ECO:0000256" key="10">
    <source>
        <dbReference type="HAMAP-Rule" id="MF_01043"/>
    </source>
</evidence>
<keyword evidence="2 10" id="KW-0444">Lipid biosynthesis</keyword>
<keyword evidence="1 10" id="KW-1003">Cell membrane</keyword>
<comment type="subcellular location">
    <subcellularLocation>
        <location evidence="10">Cell membrane</location>
        <topology evidence="10">Multi-pass membrane protein</topology>
    </subcellularLocation>
</comment>
<dbReference type="GO" id="GO:0008654">
    <property type="term" value="P:phospholipid biosynthetic process"/>
    <property type="evidence" value="ECO:0007669"/>
    <property type="project" value="UniProtKB-UniRule"/>
</dbReference>
<dbReference type="InParanoid" id="A0A3M0C416"/>
<proteinExistence type="inferred from homology"/>
<keyword evidence="7 10" id="KW-0472">Membrane</keyword>
<feature type="transmembrane region" description="Helical" evidence="10">
    <location>
        <begin position="6"/>
        <end position="25"/>
    </location>
</feature>
<evidence type="ECO:0000256" key="7">
    <source>
        <dbReference type="ARBA" id="ARBA00023136"/>
    </source>
</evidence>
<dbReference type="GO" id="GO:0043772">
    <property type="term" value="F:acyl-phosphate glycerol-3-phosphate acyltransferase activity"/>
    <property type="evidence" value="ECO:0007669"/>
    <property type="project" value="UniProtKB-UniRule"/>
</dbReference>
<dbReference type="SMART" id="SM01207">
    <property type="entry name" value="G3P_acyltransf"/>
    <property type="match status" value="1"/>
</dbReference>
<comment type="subunit">
    <text evidence="10">Probably interacts with PlsX.</text>
</comment>
<dbReference type="FunCoup" id="A0A3M0C416">
    <property type="interactions" value="225"/>
</dbReference>
<dbReference type="NCBIfam" id="TIGR00023">
    <property type="entry name" value="glycerol-3-phosphate 1-O-acyltransferase PlsY"/>
    <property type="match status" value="1"/>
</dbReference>
<feature type="transmembrane region" description="Helical" evidence="10">
    <location>
        <begin position="111"/>
        <end position="133"/>
    </location>
</feature>
<dbReference type="EC" id="2.3.1.275" evidence="10"/>
<evidence type="ECO:0000256" key="6">
    <source>
        <dbReference type="ARBA" id="ARBA00023098"/>
    </source>
</evidence>
<comment type="pathway">
    <text evidence="10">Lipid metabolism; phospholipid metabolism.</text>
</comment>
<evidence type="ECO:0000256" key="2">
    <source>
        <dbReference type="ARBA" id="ARBA00022516"/>
    </source>
</evidence>
<dbReference type="GO" id="GO:0005886">
    <property type="term" value="C:plasma membrane"/>
    <property type="evidence" value="ECO:0007669"/>
    <property type="project" value="UniProtKB-SubCell"/>
</dbReference>
<dbReference type="PANTHER" id="PTHR30309:SF0">
    <property type="entry name" value="GLYCEROL-3-PHOSPHATE ACYLTRANSFERASE-RELATED"/>
    <property type="match status" value="1"/>
</dbReference>
<keyword evidence="6 10" id="KW-0443">Lipid metabolism</keyword>
<dbReference type="HAMAP" id="MF_01043">
    <property type="entry name" value="PlsY"/>
    <property type="match status" value="1"/>
</dbReference>
<keyword evidence="8 10" id="KW-0594">Phospholipid biosynthesis</keyword>
<accession>A0A3M0C416</accession>